<keyword evidence="4" id="KW-1185">Reference proteome</keyword>
<dbReference type="RefSeq" id="XP_005833050.1">
    <property type="nucleotide sequence ID" value="XM_005832993.1"/>
</dbReference>
<evidence type="ECO:0000313" key="4">
    <source>
        <dbReference type="Proteomes" id="UP000011087"/>
    </source>
</evidence>
<dbReference type="AlphaFoldDB" id="L1JD86"/>
<dbReference type="GeneID" id="17302765"/>
<feature type="transmembrane region" description="Helical" evidence="1">
    <location>
        <begin position="37"/>
        <end position="57"/>
    </location>
</feature>
<evidence type="ECO:0000313" key="3">
    <source>
        <dbReference type="EnsemblProtists" id="EKX46070"/>
    </source>
</evidence>
<evidence type="ECO:0000313" key="2">
    <source>
        <dbReference type="EMBL" id="EKX46070.1"/>
    </source>
</evidence>
<keyword evidence="1" id="KW-1133">Transmembrane helix</keyword>
<dbReference type="PaxDb" id="55529-EKX46070"/>
<dbReference type="KEGG" id="gtt:GUITHDRAFT_108106"/>
<feature type="transmembrane region" description="Helical" evidence="1">
    <location>
        <begin position="69"/>
        <end position="89"/>
    </location>
</feature>
<dbReference type="HOGENOM" id="CLU_2241761_0_0_1"/>
<proteinExistence type="predicted"/>
<reference evidence="4" key="2">
    <citation type="submission" date="2012-11" db="EMBL/GenBank/DDBJ databases">
        <authorList>
            <person name="Kuo A."/>
            <person name="Curtis B.A."/>
            <person name="Tanifuji G."/>
            <person name="Burki F."/>
            <person name="Gruber A."/>
            <person name="Irimia M."/>
            <person name="Maruyama S."/>
            <person name="Arias M.C."/>
            <person name="Ball S.G."/>
            <person name="Gile G.H."/>
            <person name="Hirakawa Y."/>
            <person name="Hopkins J.F."/>
            <person name="Rensing S.A."/>
            <person name="Schmutz J."/>
            <person name="Symeonidi A."/>
            <person name="Elias M."/>
            <person name="Eveleigh R.J."/>
            <person name="Herman E.K."/>
            <person name="Klute M.J."/>
            <person name="Nakayama T."/>
            <person name="Obornik M."/>
            <person name="Reyes-Prieto A."/>
            <person name="Armbrust E.V."/>
            <person name="Aves S.J."/>
            <person name="Beiko R.G."/>
            <person name="Coutinho P."/>
            <person name="Dacks J.B."/>
            <person name="Durnford D.G."/>
            <person name="Fast N.M."/>
            <person name="Green B.R."/>
            <person name="Grisdale C."/>
            <person name="Hempe F."/>
            <person name="Henrissat B."/>
            <person name="Hoppner M.P."/>
            <person name="Ishida K.-I."/>
            <person name="Kim E."/>
            <person name="Koreny L."/>
            <person name="Kroth P.G."/>
            <person name="Liu Y."/>
            <person name="Malik S.-B."/>
            <person name="Maier U.G."/>
            <person name="McRose D."/>
            <person name="Mock T."/>
            <person name="Neilson J.A."/>
            <person name="Onodera N.T."/>
            <person name="Poole A.M."/>
            <person name="Pritham E.J."/>
            <person name="Richards T.A."/>
            <person name="Rocap G."/>
            <person name="Roy S.W."/>
            <person name="Sarai C."/>
            <person name="Schaack S."/>
            <person name="Shirato S."/>
            <person name="Slamovits C.H."/>
            <person name="Spencer D.F."/>
            <person name="Suzuki S."/>
            <person name="Worden A.Z."/>
            <person name="Zauner S."/>
            <person name="Barry K."/>
            <person name="Bell C."/>
            <person name="Bharti A.K."/>
            <person name="Crow J.A."/>
            <person name="Grimwood J."/>
            <person name="Kramer R."/>
            <person name="Lindquist E."/>
            <person name="Lucas S."/>
            <person name="Salamov A."/>
            <person name="McFadden G.I."/>
            <person name="Lane C.E."/>
            <person name="Keeling P.J."/>
            <person name="Gray M.W."/>
            <person name="Grigoriev I.V."/>
            <person name="Archibald J.M."/>
        </authorList>
    </citation>
    <scope>NUCLEOTIDE SEQUENCE</scope>
    <source>
        <strain evidence="4">CCMP2712</strain>
    </source>
</reference>
<sequence>MAGCISLLESWFAISVSSIGLFRGASSDGTQDLRPRSIVFEVTLRIVFGVLVVATFAELRSRYPRSIAVFQLSSSAALSLFTSFIMMTGDVMNYMLLSLSTRILA</sequence>
<reference evidence="2 4" key="1">
    <citation type="journal article" date="2012" name="Nature">
        <title>Algal genomes reveal evolutionary mosaicism and the fate of nucleomorphs.</title>
        <authorList>
            <consortium name="DOE Joint Genome Institute"/>
            <person name="Curtis B.A."/>
            <person name="Tanifuji G."/>
            <person name="Burki F."/>
            <person name="Gruber A."/>
            <person name="Irimia M."/>
            <person name="Maruyama S."/>
            <person name="Arias M.C."/>
            <person name="Ball S.G."/>
            <person name="Gile G.H."/>
            <person name="Hirakawa Y."/>
            <person name="Hopkins J.F."/>
            <person name="Kuo A."/>
            <person name="Rensing S.A."/>
            <person name="Schmutz J."/>
            <person name="Symeonidi A."/>
            <person name="Elias M."/>
            <person name="Eveleigh R.J."/>
            <person name="Herman E.K."/>
            <person name="Klute M.J."/>
            <person name="Nakayama T."/>
            <person name="Obornik M."/>
            <person name="Reyes-Prieto A."/>
            <person name="Armbrust E.V."/>
            <person name="Aves S.J."/>
            <person name="Beiko R.G."/>
            <person name="Coutinho P."/>
            <person name="Dacks J.B."/>
            <person name="Durnford D.G."/>
            <person name="Fast N.M."/>
            <person name="Green B.R."/>
            <person name="Grisdale C.J."/>
            <person name="Hempel F."/>
            <person name="Henrissat B."/>
            <person name="Hoppner M.P."/>
            <person name="Ishida K."/>
            <person name="Kim E."/>
            <person name="Koreny L."/>
            <person name="Kroth P.G."/>
            <person name="Liu Y."/>
            <person name="Malik S.B."/>
            <person name="Maier U.G."/>
            <person name="McRose D."/>
            <person name="Mock T."/>
            <person name="Neilson J.A."/>
            <person name="Onodera N.T."/>
            <person name="Poole A.M."/>
            <person name="Pritham E.J."/>
            <person name="Richards T.A."/>
            <person name="Rocap G."/>
            <person name="Roy S.W."/>
            <person name="Sarai C."/>
            <person name="Schaack S."/>
            <person name="Shirato S."/>
            <person name="Slamovits C.H."/>
            <person name="Spencer D.F."/>
            <person name="Suzuki S."/>
            <person name="Worden A.Z."/>
            <person name="Zauner S."/>
            <person name="Barry K."/>
            <person name="Bell C."/>
            <person name="Bharti A.K."/>
            <person name="Crow J.A."/>
            <person name="Grimwood J."/>
            <person name="Kramer R."/>
            <person name="Lindquist E."/>
            <person name="Lucas S."/>
            <person name="Salamov A."/>
            <person name="McFadden G.I."/>
            <person name="Lane C.E."/>
            <person name="Keeling P.J."/>
            <person name="Gray M.W."/>
            <person name="Grigoriev I.V."/>
            <person name="Archibald J.M."/>
        </authorList>
    </citation>
    <scope>NUCLEOTIDE SEQUENCE</scope>
    <source>
        <strain evidence="2 4">CCMP2712</strain>
    </source>
</reference>
<protein>
    <submittedName>
        <fullName evidence="2 3">Uncharacterized protein</fullName>
    </submittedName>
</protein>
<dbReference type="EMBL" id="JH992996">
    <property type="protein sequence ID" value="EKX46070.1"/>
    <property type="molecule type" value="Genomic_DNA"/>
</dbReference>
<accession>L1JD86</accession>
<gene>
    <name evidence="2" type="ORF">GUITHDRAFT_108106</name>
</gene>
<keyword evidence="1" id="KW-0472">Membrane</keyword>
<keyword evidence="1" id="KW-0812">Transmembrane</keyword>
<organism evidence="2">
    <name type="scientific">Guillardia theta (strain CCMP2712)</name>
    <name type="common">Cryptophyte</name>
    <dbReference type="NCBI Taxonomy" id="905079"/>
    <lineage>
        <taxon>Eukaryota</taxon>
        <taxon>Cryptophyceae</taxon>
        <taxon>Pyrenomonadales</taxon>
        <taxon>Geminigeraceae</taxon>
        <taxon>Guillardia</taxon>
    </lineage>
</organism>
<dbReference type="Proteomes" id="UP000011087">
    <property type="component" value="Unassembled WGS sequence"/>
</dbReference>
<evidence type="ECO:0000256" key="1">
    <source>
        <dbReference type="SAM" id="Phobius"/>
    </source>
</evidence>
<name>L1JD86_GUITC</name>
<reference evidence="3" key="3">
    <citation type="submission" date="2016-03" db="UniProtKB">
        <authorList>
            <consortium name="EnsemblProtists"/>
        </authorList>
    </citation>
    <scope>IDENTIFICATION</scope>
</reference>
<dbReference type="EnsemblProtists" id="EKX46070">
    <property type="protein sequence ID" value="EKX46070"/>
    <property type="gene ID" value="GUITHDRAFT_108106"/>
</dbReference>